<evidence type="ECO:0000256" key="1">
    <source>
        <dbReference type="SAM" id="Phobius"/>
    </source>
</evidence>
<organism evidence="2 3">
    <name type="scientific">Flintibacter hominis</name>
    <dbReference type="NCBI Taxonomy" id="2763048"/>
    <lineage>
        <taxon>Bacteria</taxon>
        <taxon>Bacillati</taxon>
        <taxon>Bacillota</taxon>
        <taxon>Clostridia</taxon>
        <taxon>Eubacteriales</taxon>
        <taxon>Flintibacter</taxon>
    </lineage>
</organism>
<dbReference type="AlphaFoldDB" id="A0A8J6M5W3"/>
<dbReference type="EMBL" id="JACOPO010000002">
    <property type="protein sequence ID" value="MBC5721989.1"/>
    <property type="molecule type" value="Genomic_DNA"/>
</dbReference>
<keyword evidence="1" id="KW-0812">Transmembrane</keyword>
<dbReference type="Proteomes" id="UP000628736">
    <property type="component" value="Unassembled WGS sequence"/>
</dbReference>
<sequence>MKIKSVRNLASGILLMFLAAACACKLLLDGFQLRFLLSALLAVSISLVSFYFAFTHRGIKEELSRYADERDRYLAIKSGHATVRIMNYLLLGGCWIALVLYGFTKSALALSVAATLCGVLIAMFIIMLGVNLYYERRG</sequence>
<keyword evidence="1" id="KW-0472">Membrane</keyword>
<name>A0A8J6M5W3_9FIRM</name>
<dbReference type="RefSeq" id="WP_186852273.1">
    <property type="nucleotide sequence ID" value="NZ_JACOPO010000002.1"/>
</dbReference>
<comment type="caution">
    <text evidence="2">The sequence shown here is derived from an EMBL/GenBank/DDBJ whole genome shotgun (WGS) entry which is preliminary data.</text>
</comment>
<keyword evidence="1" id="KW-1133">Transmembrane helix</keyword>
<keyword evidence="3" id="KW-1185">Reference proteome</keyword>
<feature type="transmembrane region" description="Helical" evidence="1">
    <location>
        <begin position="33"/>
        <end position="54"/>
    </location>
</feature>
<gene>
    <name evidence="2" type="ORF">H8S11_04060</name>
</gene>
<feature type="transmembrane region" description="Helical" evidence="1">
    <location>
        <begin position="109"/>
        <end position="134"/>
    </location>
</feature>
<protein>
    <recommendedName>
        <fullName evidence="4">DUF2178 domain-containing protein</fullName>
    </recommendedName>
</protein>
<evidence type="ECO:0000313" key="3">
    <source>
        <dbReference type="Proteomes" id="UP000628736"/>
    </source>
</evidence>
<dbReference type="PROSITE" id="PS51257">
    <property type="entry name" value="PROKAR_LIPOPROTEIN"/>
    <property type="match status" value="1"/>
</dbReference>
<accession>A0A8J6M5W3</accession>
<dbReference type="Pfam" id="PF09946">
    <property type="entry name" value="DUF2178"/>
    <property type="match status" value="1"/>
</dbReference>
<proteinExistence type="predicted"/>
<feature type="transmembrane region" description="Helical" evidence="1">
    <location>
        <begin position="85"/>
        <end position="103"/>
    </location>
</feature>
<evidence type="ECO:0000313" key="2">
    <source>
        <dbReference type="EMBL" id="MBC5721989.1"/>
    </source>
</evidence>
<dbReference type="InterPro" id="IPR019235">
    <property type="entry name" value="DUF2178_TM"/>
</dbReference>
<evidence type="ECO:0008006" key="4">
    <source>
        <dbReference type="Google" id="ProtNLM"/>
    </source>
</evidence>
<reference evidence="2" key="1">
    <citation type="submission" date="2020-08" db="EMBL/GenBank/DDBJ databases">
        <title>Genome public.</title>
        <authorList>
            <person name="Liu C."/>
            <person name="Sun Q."/>
        </authorList>
    </citation>
    <scope>NUCLEOTIDE SEQUENCE</scope>
    <source>
        <strain evidence="2">NSJ-23</strain>
    </source>
</reference>